<evidence type="ECO:0000313" key="3">
    <source>
        <dbReference type="EMBL" id="GMS80442.1"/>
    </source>
</evidence>
<dbReference type="PANTHER" id="PTHR21513:SF19">
    <property type="entry name" value="MAJOR SPERM PROTEIN"/>
    <property type="match status" value="1"/>
</dbReference>
<dbReference type="PANTHER" id="PTHR21513">
    <property type="entry name" value="MAJOR SPERM PROTEIN"/>
    <property type="match status" value="1"/>
</dbReference>
<keyword evidence="1" id="KW-0206">Cytoskeleton</keyword>
<keyword evidence="4" id="KW-1185">Reference proteome</keyword>
<dbReference type="InterPro" id="IPR008962">
    <property type="entry name" value="PapD-like_sf"/>
</dbReference>
<accession>A0AAV5SAY3</accession>
<sequence>MYHGTRTLSTSSSTLTLTNPTGQIQMYKLKITDNTILRVNPHMGFIDPSSTQIIKIYGISKTRPQENKHIMMVLHHSVTESDKKSTDLARIWKGDVASHGITRVQIHFQKPADNNNGEFLTYHIFISDQSTDLTYRIPGVNVASGAGKADSVTTAIEHGSIDGLQTGAVDATLTEGGHSAEYQAGFQAGIQQM</sequence>
<dbReference type="Gene3D" id="2.60.40.10">
    <property type="entry name" value="Immunoglobulins"/>
    <property type="match status" value="1"/>
</dbReference>
<dbReference type="EMBL" id="BTSX01000001">
    <property type="protein sequence ID" value="GMS80442.1"/>
    <property type="molecule type" value="Genomic_DNA"/>
</dbReference>
<dbReference type="Pfam" id="PF00635">
    <property type="entry name" value="Motile_Sperm"/>
    <property type="match status" value="1"/>
</dbReference>
<dbReference type="PROSITE" id="PS50202">
    <property type="entry name" value="MSP"/>
    <property type="match status" value="1"/>
</dbReference>
<proteinExistence type="predicted"/>
<dbReference type="AlphaFoldDB" id="A0AAV5SAY3"/>
<evidence type="ECO:0000313" key="4">
    <source>
        <dbReference type="Proteomes" id="UP001432027"/>
    </source>
</evidence>
<feature type="domain" description="MSP" evidence="2">
    <location>
        <begin position="1"/>
        <end position="109"/>
    </location>
</feature>
<dbReference type="SUPFAM" id="SSF49354">
    <property type="entry name" value="PapD-like"/>
    <property type="match status" value="1"/>
</dbReference>
<name>A0AAV5SAY3_9BILA</name>
<dbReference type="InterPro" id="IPR000535">
    <property type="entry name" value="MSP_dom"/>
</dbReference>
<organism evidence="3 4">
    <name type="scientific">Pristionchus entomophagus</name>
    <dbReference type="NCBI Taxonomy" id="358040"/>
    <lineage>
        <taxon>Eukaryota</taxon>
        <taxon>Metazoa</taxon>
        <taxon>Ecdysozoa</taxon>
        <taxon>Nematoda</taxon>
        <taxon>Chromadorea</taxon>
        <taxon>Rhabditida</taxon>
        <taxon>Rhabditina</taxon>
        <taxon>Diplogasteromorpha</taxon>
        <taxon>Diplogasteroidea</taxon>
        <taxon>Neodiplogasteridae</taxon>
        <taxon>Pristionchus</taxon>
    </lineage>
</organism>
<protein>
    <recommendedName>
        <fullName evidence="1">Major sperm protein</fullName>
    </recommendedName>
</protein>
<gene>
    <name evidence="3" type="ORF">PENTCL1PPCAC_2617</name>
</gene>
<evidence type="ECO:0000256" key="1">
    <source>
        <dbReference type="RuleBase" id="RU003425"/>
    </source>
</evidence>
<dbReference type="InterPro" id="IPR013783">
    <property type="entry name" value="Ig-like_fold"/>
</dbReference>
<reference evidence="3" key="1">
    <citation type="submission" date="2023-10" db="EMBL/GenBank/DDBJ databases">
        <title>Genome assembly of Pristionchus species.</title>
        <authorList>
            <person name="Yoshida K."/>
            <person name="Sommer R.J."/>
        </authorList>
    </citation>
    <scope>NUCLEOTIDE SEQUENCE</scope>
    <source>
        <strain evidence="3">RS0144</strain>
    </source>
</reference>
<keyword evidence="1" id="KW-0963">Cytoplasm</keyword>
<evidence type="ECO:0000259" key="2">
    <source>
        <dbReference type="PROSITE" id="PS50202"/>
    </source>
</evidence>
<comment type="caution">
    <text evidence="3">The sequence shown here is derived from an EMBL/GenBank/DDBJ whole genome shotgun (WGS) entry which is preliminary data.</text>
</comment>
<comment type="function">
    <text evidence="1">Central component in molecular interactions underlying sperm crawling. Forms an extensive filament system that extends from sperm villipoda, along the leading edge of the pseudopod.</text>
</comment>
<dbReference type="Proteomes" id="UP001432027">
    <property type="component" value="Unassembled WGS sequence"/>
</dbReference>